<dbReference type="PANTHER" id="PTHR28336">
    <property type="entry name" value="BA1-643"/>
    <property type="match status" value="1"/>
</dbReference>
<dbReference type="EMBL" id="JAEAOA010001402">
    <property type="protein sequence ID" value="KAK3576623.1"/>
    <property type="molecule type" value="Genomic_DNA"/>
</dbReference>
<sequence>MEHEKDSALNEPSTSKLGRNIDAKKLEFALRLQKIEEMKQKIQESVVITQKIITDIDNGIGVTVENVENLKGIINGWMIAEKDKNKEDHSKRTDNRQKGENGKKQRSEEDERRRRINEELKEKEEEMRRLRENNERKLKDEKERRLQEETERRMREEEERNNKLEEERIQRSKEEQLRTEEDRKRKEEEEEEKRLKEDEERRHREAEGKRRMQDEEDRKHQAMEKQKRDEEERLMKLEEERKRIEEEKLKRDPANWKPITYKRYEEETNSFHGGVCCQVAAMDGTLDEEDLECLASDEWREEKHGSMLSVDEKIASSIINIDAKTGEKIFPVPMRVYVPHCSISDSSDEIVVKMSIDGGEWTEQRPASVPQAHLGHVGLNYAGIDVSKFKTVKVVAVAKTRSQEFFVDNGGTSQISTVDKNIKLFIPRDTFSKSCKLKLQVRQMRDHSLMFATRYYKHCHNVLSTSSVMKIASENATNKNIELDLARNTRKEKKTREKGKYLHLYKCRGDSWKIADSEFKGKNMDVSVTLPSRKETYVVMEIEGRPTIPTDEFLNAADELYFHSNASIVRIIAKQRADNPHIMMIQCVGRDLVESRVSEMKILGYTHGPDTSKEFSLLDGQCITLECSGNIKIATGAKVNLIFHSYVETAKQEVHLQVVDEYKQKELDVYLGNLHFQVMRDTRDVAFHNSHNGSIPLTLPKVARENTRKARIQIRFPHYLTALAKFLAIRLTMQPKEDDWLQIIYRYHLFNISFPVFIYKQNNEMRND</sequence>
<evidence type="ECO:0000256" key="1">
    <source>
        <dbReference type="SAM" id="MobiDB-lite"/>
    </source>
</evidence>
<organism evidence="2 3">
    <name type="scientific">Potamilus streckersoni</name>
    <dbReference type="NCBI Taxonomy" id="2493646"/>
    <lineage>
        <taxon>Eukaryota</taxon>
        <taxon>Metazoa</taxon>
        <taxon>Spiralia</taxon>
        <taxon>Lophotrochozoa</taxon>
        <taxon>Mollusca</taxon>
        <taxon>Bivalvia</taxon>
        <taxon>Autobranchia</taxon>
        <taxon>Heteroconchia</taxon>
        <taxon>Palaeoheterodonta</taxon>
        <taxon>Unionida</taxon>
        <taxon>Unionoidea</taxon>
        <taxon>Unionidae</taxon>
        <taxon>Ambleminae</taxon>
        <taxon>Lampsilini</taxon>
        <taxon>Potamilus</taxon>
    </lineage>
</organism>
<reference evidence="2" key="2">
    <citation type="journal article" date="2021" name="Genome Biol. Evol.">
        <title>Developing a high-quality reference genome for a parasitic bivalve with doubly uniparental inheritance (Bivalvia: Unionida).</title>
        <authorList>
            <person name="Smith C.H."/>
        </authorList>
    </citation>
    <scope>NUCLEOTIDE SEQUENCE</scope>
    <source>
        <strain evidence="2">CHS0354</strain>
        <tissue evidence="2">Mantle</tissue>
    </source>
</reference>
<feature type="region of interest" description="Disordered" evidence="1">
    <location>
        <begin position="141"/>
        <end position="233"/>
    </location>
</feature>
<reference evidence="2" key="1">
    <citation type="journal article" date="2021" name="Genome Biol. Evol.">
        <title>A High-Quality Reference Genome for a Parasitic Bivalve with Doubly Uniparental Inheritance (Bivalvia: Unionida).</title>
        <authorList>
            <person name="Smith C.H."/>
        </authorList>
    </citation>
    <scope>NUCLEOTIDE SEQUENCE</scope>
    <source>
        <strain evidence="2">CHS0354</strain>
    </source>
</reference>
<evidence type="ECO:0000313" key="3">
    <source>
        <dbReference type="Proteomes" id="UP001195483"/>
    </source>
</evidence>
<gene>
    <name evidence="2" type="ORF">CHS0354_023141</name>
</gene>
<feature type="region of interest" description="Disordered" evidence="1">
    <location>
        <begin position="84"/>
        <end position="115"/>
    </location>
</feature>
<protein>
    <submittedName>
        <fullName evidence="2">Uncharacterized protein</fullName>
    </submittedName>
</protein>
<accession>A0AAE0RN63</accession>
<keyword evidence="3" id="KW-1185">Reference proteome</keyword>
<dbReference type="AlphaFoldDB" id="A0AAE0RN63"/>
<evidence type="ECO:0000313" key="2">
    <source>
        <dbReference type="EMBL" id="KAK3576623.1"/>
    </source>
</evidence>
<comment type="caution">
    <text evidence="2">The sequence shown here is derived from an EMBL/GenBank/DDBJ whole genome shotgun (WGS) entry which is preliminary data.</text>
</comment>
<name>A0AAE0RN63_9BIVA</name>
<reference evidence="2" key="3">
    <citation type="submission" date="2023-05" db="EMBL/GenBank/DDBJ databases">
        <authorList>
            <person name="Smith C.H."/>
        </authorList>
    </citation>
    <scope>NUCLEOTIDE SEQUENCE</scope>
    <source>
        <strain evidence="2">CHS0354</strain>
        <tissue evidence="2">Mantle</tissue>
    </source>
</reference>
<dbReference type="Proteomes" id="UP001195483">
    <property type="component" value="Unassembled WGS sequence"/>
</dbReference>
<dbReference type="PANTHER" id="PTHR28336:SF4">
    <property type="entry name" value="DEATH DOMAIN-CONTAINING PROTEIN 1"/>
    <property type="match status" value="1"/>
</dbReference>
<proteinExistence type="predicted"/>